<comment type="similarity">
    <text evidence="2">Belongs to the periplasmic pilus chaperone family.</text>
</comment>
<name>A0A4R1XF45_ACICA</name>
<dbReference type="InterPro" id="IPR001829">
    <property type="entry name" value="Pili_assmbl_chaperone_bac"/>
</dbReference>
<keyword evidence="4" id="KW-0574">Periplasm</keyword>
<evidence type="ECO:0000259" key="7">
    <source>
        <dbReference type="Pfam" id="PF00345"/>
    </source>
</evidence>
<dbReference type="Pfam" id="PF00345">
    <property type="entry name" value="PapD_N"/>
    <property type="match status" value="1"/>
</dbReference>
<evidence type="ECO:0000313" key="9">
    <source>
        <dbReference type="EMBL" id="TCM60045.1"/>
    </source>
</evidence>
<evidence type="ECO:0000256" key="1">
    <source>
        <dbReference type="ARBA" id="ARBA00004418"/>
    </source>
</evidence>
<dbReference type="PANTHER" id="PTHR30251:SF25">
    <property type="entry name" value="FIMBRIAE CHAPARONE"/>
    <property type="match status" value="1"/>
</dbReference>
<comment type="caution">
    <text evidence="9">The sequence shown here is derived from an EMBL/GenBank/DDBJ whole genome shotgun (WGS) entry which is preliminary data.</text>
</comment>
<dbReference type="EMBL" id="SLVJ01000036">
    <property type="protein sequence ID" value="TCM60045.1"/>
    <property type="molecule type" value="Genomic_DNA"/>
</dbReference>
<sequence length="251" mass="28147">MKFYINNPILLIMSITALQIPTLSNAGMVMTGTRVIFNAQQAEKTIQLNNKDDHANLVQVWIDDGDESSNAETSQAPFIANPQIFKVGALQGQIVRLIYTGDVARLPSDRESLFYLNFSEITMSNNKDLDQNRLMLMVKNRLKLFYRPEGLSSSASDMVALMNYKIDTSTPGQPLLQIYNNSPYHANLSKISLLQQSKVIVTDDSKIIAPRSSMQLKLENKVFDPAKTQLQIVLINDYGTTALYQLKPAQN</sequence>
<dbReference type="InterPro" id="IPR016148">
    <property type="entry name" value="Pili_assmbl_chaperone_C"/>
</dbReference>
<dbReference type="InterPro" id="IPR016147">
    <property type="entry name" value="Pili_assmbl_chaperone_N"/>
</dbReference>
<dbReference type="AlphaFoldDB" id="A0A4R1XF45"/>
<dbReference type="InterPro" id="IPR036316">
    <property type="entry name" value="Pili_assmbl_chap_C_dom_sf"/>
</dbReference>
<organism evidence="9 10">
    <name type="scientific">Acinetobacter calcoaceticus</name>
    <dbReference type="NCBI Taxonomy" id="471"/>
    <lineage>
        <taxon>Bacteria</taxon>
        <taxon>Pseudomonadati</taxon>
        <taxon>Pseudomonadota</taxon>
        <taxon>Gammaproteobacteria</taxon>
        <taxon>Moraxellales</taxon>
        <taxon>Moraxellaceae</taxon>
        <taxon>Acinetobacter</taxon>
        <taxon>Acinetobacter calcoaceticus/baumannii complex</taxon>
    </lineage>
</organism>
<gene>
    <name evidence="9" type="ORF">EC844_13615</name>
</gene>
<keyword evidence="3 6" id="KW-0732">Signal</keyword>
<proteinExistence type="inferred from homology"/>
<comment type="subcellular location">
    <subcellularLocation>
        <location evidence="1">Periplasm</location>
    </subcellularLocation>
</comment>
<dbReference type="Gene3D" id="2.60.40.10">
    <property type="entry name" value="Immunoglobulins"/>
    <property type="match status" value="2"/>
</dbReference>
<evidence type="ECO:0000313" key="10">
    <source>
        <dbReference type="Proteomes" id="UP000294963"/>
    </source>
</evidence>
<dbReference type="SUPFAM" id="SSF49354">
    <property type="entry name" value="PapD-like"/>
    <property type="match status" value="1"/>
</dbReference>
<evidence type="ECO:0000256" key="3">
    <source>
        <dbReference type="ARBA" id="ARBA00022729"/>
    </source>
</evidence>
<evidence type="ECO:0000256" key="2">
    <source>
        <dbReference type="ARBA" id="ARBA00007399"/>
    </source>
</evidence>
<accession>A0A4R1XF45</accession>
<dbReference type="SUPFAM" id="SSF49584">
    <property type="entry name" value="Periplasmic chaperone C-domain"/>
    <property type="match status" value="1"/>
</dbReference>
<feature type="domain" description="Pili assembly chaperone N-terminal" evidence="7">
    <location>
        <begin position="27"/>
        <end position="151"/>
    </location>
</feature>
<evidence type="ECO:0000256" key="5">
    <source>
        <dbReference type="ARBA" id="ARBA00023186"/>
    </source>
</evidence>
<keyword evidence="10" id="KW-1185">Reference proteome</keyword>
<keyword evidence="5" id="KW-0143">Chaperone</keyword>
<dbReference type="GO" id="GO:0071555">
    <property type="term" value="P:cell wall organization"/>
    <property type="evidence" value="ECO:0007669"/>
    <property type="project" value="InterPro"/>
</dbReference>
<feature type="chain" id="PRO_5020399882" evidence="6">
    <location>
        <begin position="27"/>
        <end position="251"/>
    </location>
</feature>
<dbReference type="InterPro" id="IPR013783">
    <property type="entry name" value="Ig-like_fold"/>
</dbReference>
<dbReference type="PRINTS" id="PR00969">
    <property type="entry name" value="CHAPERONPILI"/>
</dbReference>
<evidence type="ECO:0000256" key="4">
    <source>
        <dbReference type="ARBA" id="ARBA00022764"/>
    </source>
</evidence>
<protein>
    <submittedName>
        <fullName evidence="9">Fimbrial chaperone protein</fullName>
    </submittedName>
</protein>
<feature type="signal peptide" evidence="6">
    <location>
        <begin position="1"/>
        <end position="26"/>
    </location>
</feature>
<dbReference type="InterPro" id="IPR050643">
    <property type="entry name" value="Periplasmic_pilus_chap"/>
</dbReference>
<dbReference type="Pfam" id="PF02753">
    <property type="entry name" value="PapD_C"/>
    <property type="match status" value="1"/>
</dbReference>
<feature type="domain" description="Pili assembly chaperone C-terminal" evidence="8">
    <location>
        <begin position="180"/>
        <end position="240"/>
    </location>
</feature>
<dbReference type="Proteomes" id="UP000294963">
    <property type="component" value="Unassembled WGS sequence"/>
</dbReference>
<dbReference type="GO" id="GO:0030288">
    <property type="term" value="C:outer membrane-bounded periplasmic space"/>
    <property type="evidence" value="ECO:0007669"/>
    <property type="project" value="InterPro"/>
</dbReference>
<dbReference type="PANTHER" id="PTHR30251">
    <property type="entry name" value="PILUS ASSEMBLY CHAPERONE"/>
    <property type="match status" value="1"/>
</dbReference>
<evidence type="ECO:0000256" key="6">
    <source>
        <dbReference type="SAM" id="SignalP"/>
    </source>
</evidence>
<reference evidence="9 10" key="1">
    <citation type="submission" date="2019-03" db="EMBL/GenBank/DDBJ databases">
        <title>Genomic analyses of the natural microbiome of Caenorhabditis elegans.</title>
        <authorList>
            <person name="Samuel B."/>
        </authorList>
    </citation>
    <scope>NUCLEOTIDE SEQUENCE [LARGE SCALE GENOMIC DNA]</scope>
    <source>
        <strain evidence="9 10">JUb89</strain>
    </source>
</reference>
<evidence type="ECO:0000259" key="8">
    <source>
        <dbReference type="Pfam" id="PF02753"/>
    </source>
</evidence>
<dbReference type="InterPro" id="IPR008962">
    <property type="entry name" value="PapD-like_sf"/>
</dbReference>